<protein>
    <submittedName>
        <fullName evidence="3">Predicted protein</fullName>
    </submittedName>
</protein>
<dbReference type="OMA" id="NIAGYIS"/>
<dbReference type="AlphaFoldDB" id="E4ZWE0"/>
<dbReference type="RefSeq" id="XP_003839395.1">
    <property type="nucleotide sequence ID" value="XM_003839347.1"/>
</dbReference>
<dbReference type="eggNOG" id="ENOG502R89H">
    <property type="taxonomic scope" value="Eukaryota"/>
</dbReference>
<dbReference type="OrthoDB" id="3695528at2759"/>
<keyword evidence="2" id="KW-0732">Signal</keyword>
<organism evidence="4">
    <name type="scientific">Leptosphaeria maculans (strain JN3 / isolate v23.1.3 / race Av1-4-5-6-7-8)</name>
    <name type="common">Blackleg fungus</name>
    <name type="synonym">Phoma lingam</name>
    <dbReference type="NCBI Taxonomy" id="985895"/>
    <lineage>
        <taxon>Eukaryota</taxon>
        <taxon>Fungi</taxon>
        <taxon>Dikarya</taxon>
        <taxon>Ascomycota</taxon>
        <taxon>Pezizomycotina</taxon>
        <taxon>Dothideomycetes</taxon>
        <taxon>Pleosporomycetidae</taxon>
        <taxon>Pleosporales</taxon>
        <taxon>Pleosporineae</taxon>
        <taxon>Leptosphaeriaceae</taxon>
        <taxon>Plenodomus</taxon>
        <taxon>Plenodomus lingam/Leptosphaeria maculans species complex</taxon>
    </lineage>
</organism>
<feature type="region of interest" description="Disordered" evidence="1">
    <location>
        <begin position="260"/>
        <end position="391"/>
    </location>
</feature>
<dbReference type="Proteomes" id="UP000002668">
    <property type="component" value="Genome"/>
</dbReference>
<gene>
    <name evidence="3" type="ORF">LEMA_P030680.1</name>
</gene>
<dbReference type="VEuPathDB" id="FungiDB:LEMA_P030680.1"/>
<dbReference type="EMBL" id="FP929127">
    <property type="protein sequence ID" value="CBX95916.1"/>
    <property type="molecule type" value="Genomic_DNA"/>
</dbReference>
<feature type="chain" id="PRO_5003194601" evidence="2">
    <location>
        <begin position="24"/>
        <end position="563"/>
    </location>
</feature>
<feature type="compositionally biased region" description="Low complexity" evidence="1">
    <location>
        <begin position="381"/>
        <end position="391"/>
    </location>
</feature>
<evidence type="ECO:0000256" key="1">
    <source>
        <dbReference type="SAM" id="MobiDB-lite"/>
    </source>
</evidence>
<name>E4ZWE0_LEPMJ</name>
<feature type="signal peptide" evidence="2">
    <location>
        <begin position="1"/>
        <end position="23"/>
    </location>
</feature>
<sequence length="563" mass="59341">MTDLLFLFLVFILLGWLLVEQDAFTIPVDFDVDLAASPHAFPHPPGHYPLSPPHVPNPSPPRLNRRLRRQLSRSRSRVPASPAPPLPPTFLSPAVSAFAVDTPVVLAKDKFDTFVDVEWEERFGTMRRVFDPHNGWVWKALAPEKLTEMRALAEKGMGPLCDPRRRAGAVPVVDPAAGRGPIPKTPTPVPAPVPAPVLSRPPPVVAAAPVSLSPPPTRSVLDMLAGIPSLSFVPAVPVYQPLPTVGMPLAASSIGNALAPGSLGQAPSTAPPPSPPSPPPHPPVAAAPHSLPPPPSSAPAVVAPPPPSLEDAAPVATGQPLVFAPGPSFPSTAFPPPADPSAGAEAPLYDPSGRRAVLTTTIPRPPPRTGARAGRRPVAPRPAAAATAAKPMLTAEQVDARSLAETPADLDIPITDIASLFAFNNAESLSMTRYVPGWPLASFSDLLGVRKNDLRDLVNVLRWQLGSDMSQPAGGSPALSCLVDALDKVSEVVEGFVGYAGQKTWDDYHHGGVRSWARAVRYAKAQLVDVHGVAMAQQMPAEGLDRLSDALIKAEDYFGGKFE</sequence>
<dbReference type="InParanoid" id="E4ZWE0"/>
<proteinExistence type="predicted"/>
<reference evidence="4" key="1">
    <citation type="journal article" date="2011" name="Nat. Commun.">
        <title>Effector diversification within compartments of the Leptosphaeria maculans genome affected by Repeat-Induced Point mutations.</title>
        <authorList>
            <person name="Rouxel T."/>
            <person name="Grandaubert J."/>
            <person name="Hane J.K."/>
            <person name="Hoede C."/>
            <person name="van de Wouw A.P."/>
            <person name="Couloux A."/>
            <person name="Dominguez V."/>
            <person name="Anthouard V."/>
            <person name="Bally P."/>
            <person name="Bourras S."/>
            <person name="Cozijnsen A.J."/>
            <person name="Ciuffetti L.M."/>
            <person name="Degrave A."/>
            <person name="Dilmaghani A."/>
            <person name="Duret L."/>
            <person name="Fudal I."/>
            <person name="Goodwin S.B."/>
            <person name="Gout L."/>
            <person name="Glaser N."/>
            <person name="Linglin J."/>
            <person name="Kema G.H.J."/>
            <person name="Lapalu N."/>
            <person name="Lawrence C.B."/>
            <person name="May K."/>
            <person name="Meyer M."/>
            <person name="Ollivier B."/>
            <person name="Poulain J."/>
            <person name="Schoch C.L."/>
            <person name="Simon A."/>
            <person name="Spatafora J.W."/>
            <person name="Stachowiak A."/>
            <person name="Turgeon B.G."/>
            <person name="Tyler B.M."/>
            <person name="Vincent D."/>
            <person name="Weissenbach J."/>
            <person name="Amselem J."/>
            <person name="Quesneville H."/>
            <person name="Oliver R.P."/>
            <person name="Wincker P."/>
            <person name="Balesdent M.-H."/>
            <person name="Howlett B.J."/>
        </authorList>
    </citation>
    <scope>NUCLEOTIDE SEQUENCE [LARGE SCALE GENOMIC DNA]</scope>
    <source>
        <strain evidence="4">JN3 / isolate v23.1.3 / race Av1-4-5-6-7-8</strain>
    </source>
</reference>
<evidence type="ECO:0000313" key="4">
    <source>
        <dbReference type="Proteomes" id="UP000002668"/>
    </source>
</evidence>
<feature type="compositionally biased region" description="Pro residues" evidence="1">
    <location>
        <begin position="269"/>
        <end position="308"/>
    </location>
</feature>
<evidence type="ECO:0000256" key="2">
    <source>
        <dbReference type="SAM" id="SignalP"/>
    </source>
</evidence>
<dbReference type="STRING" id="985895.E4ZWE0"/>
<accession>E4ZWE0</accession>
<evidence type="ECO:0000313" key="3">
    <source>
        <dbReference type="EMBL" id="CBX95916.1"/>
    </source>
</evidence>
<keyword evidence="4" id="KW-1185">Reference proteome</keyword>
<feature type="compositionally biased region" description="Low complexity" evidence="1">
    <location>
        <begin position="323"/>
        <end position="332"/>
    </location>
</feature>
<dbReference type="HOGENOM" id="CLU_498881_0_0_1"/>
<dbReference type="GeneID" id="13281574"/>